<dbReference type="Pfam" id="PF13650">
    <property type="entry name" value="Asp_protease_2"/>
    <property type="match status" value="1"/>
</dbReference>
<keyword evidence="4" id="KW-1185">Reference proteome</keyword>
<dbReference type="Proteomes" id="UP000827721">
    <property type="component" value="Unassembled WGS sequence"/>
</dbReference>
<sequence>MLVSQIMLAPFRVNPLQLLNTISAEKQPSCCKGFMYVTTQVNDRDVHAMLDTSATNNFVARREADKLGLNLSDIISQIKVVNSGAIPVHGVVETTLKLAKLPKKLPPKRTSDDNIELKPEAKPPTKGPYRMTLCELTELRRYFPDFEKPFKVHIDASDKTLGVVLVQETQPIAFESIKLKDAEQRYFAHEKEMTAVTHKKLTLKQAHWQVFLAKFDFVWVHRLGHENQVVDALSRKKCRAMLLLTSIAGVAESSRAQQKRALPVIRKEFDKQVEKILNHQSVSESKLNRMTISSAVEM</sequence>
<gene>
    <name evidence="3" type="ORF">JRO89_XS03G0101300</name>
</gene>
<dbReference type="EMBL" id="JAFEMO010000003">
    <property type="protein sequence ID" value="KAH7573255.1"/>
    <property type="molecule type" value="Genomic_DNA"/>
</dbReference>
<evidence type="ECO:0000259" key="2">
    <source>
        <dbReference type="Pfam" id="PF17919"/>
    </source>
</evidence>
<evidence type="ECO:0000313" key="3">
    <source>
        <dbReference type="EMBL" id="KAH7573255.1"/>
    </source>
</evidence>
<feature type="region of interest" description="Disordered" evidence="1">
    <location>
        <begin position="103"/>
        <end position="124"/>
    </location>
</feature>
<proteinExistence type="predicted"/>
<reference evidence="3 4" key="1">
    <citation type="submission" date="2021-02" db="EMBL/GenBank/DDBJ databases">
        <title>Plant Genome Project.</title>
        <authorList>
            <person name="Zhang R.-G."/>
        </authorList>
    </citation>
    <scope>NUCLEOTIDE SEQUENCE [LARGE SCALE GENOMIC DNA]</scope>
    <source>
        <tissue evidence="3">Leaves</tissue>
    </source>
</reference>
<dbReference type="PANTHER" id="PTHR34072:SF41">
    <property type="entry name" value="REVERSE TRANSCRIPTASE_RETROTRANSPOSON-DERIVED PROTEIN RNASE H-LIKE DOMAIN-CONTAINING PROTEIN"/>
    <property type="match status" value="1"/>
</dbReference>
<accession>A0ABQ8I9G6</accession>
<organism evidence="3 4">
    <name type="scientific">Xanthoceras sorbifolium</name>
    <dbReference type="NCBI Taxonomy" id="99658"/>
    <lineage>
        <taxon>Eukaryota</taxon>
        <taxon>Viridiplantae</taxon>
        <taxon>Streptophyta</taxon>
        <taxon>Embryophyta</taxon>
        <taxon>Tracheophyta</taxon>
        <taxon>Spermatophyta</taxon>
        <taxon>Magnoliopsida</taxon>
        <taxon>eudicotyledons</taxon>
        <taxon>Gunneridae</taxon>
        <taxon>Pentapetalae</taxon>
        <taxon>rosids</taxon>
        <taxon>malvids</taxon>
        <taxon>Sapindales</taxon>
        <taxon>Sapindaceae</taxon>
        <taxon>Xanthoceroideae</taxon>
        <taxon>Xanthoceras</taxon>
    </lineage>
</organism>
<feature type="domain" description="Reverse transcriptase/retrotransposon-derived protein RNase H-like" evidence="2">
    <location>
        <begin position="143"/>
        <end position="198"/>
    </location>
</feature>
<dbReference type="InterPro" id="IPR041577">
    <property type="entry name" value="RT_RNaseH_2"/>
</dbReference>
<dbReference type="CDD" id="cd00303">
    <property type="entry name" value="retropepsin_like"/>
    <property type="match status" value="1"/>
</dbReference>
<dbReference type="Pfam" id="PF17919">
    <property type="entry name" value="RT_RNaseH_2"/>
    <property type="match status" value="1"/>
</dbReference>
<dbReference type="Gene3D" id="3.10.20.370">
    <property type="match status" value="1"/>
</dbReference>
<dbReference type="SUPFAM" id="SSF56672">
    <property type="entry name" value="DNA/RNA polymerases"/>
    <property type="match status" value="1"/>
</dbReference>
<dbReference type="InterPro" id="IPR021109">
    <property type="entry name" value="Peptidase_aspartic_dom_sf"/>
</dbReference>
<feature type="compositionally biased region" description="Basic and acidic residues" evidence="1">
    <location>
        <begin position="109"/>
        <end position="123"/>
    </location>
</feature>
<dbReference type="InterPro" id="IPR043502">
    <property type="entry name" value="DNA/RNA_pol_sf"/>
</dbReference>
<evidence type="ECO:0000313" key="4">
    <source>
        <dbReference type="Proteomes" id="UP000827721"/>
    </source>
</evidence>
<dbReference type="PANTHER" id="PTHR34072">
    <property type="entry name" value="ENZYMATIC POLYPROTEIN-RELATED"/>
    <property type="match status" value="1"/>
</dbReference>
<protein>
    <recommendedName>
        <fullName evidence="2">Reverse transcriptase/retrotransposon-derived protein RNase H-like domain-containing protein</fullName>
    </recommendedName>
</protein>
<name>A0ABQ8I9G6_9ROSI</name>
<comment type="caution">
    <text evidence="3">The sequence shown here is derived from an EMBL/GenBank/DDBJ whole genome shotgun (WGS) entry which is preliminary data.</text>
</comment>
<dbReference type="Gene3D" id="2.40.70.10">
    <property type="entry name" value="Acid Proteases"/>
    <property type="match status" value="1"/>
</dbReference>
<evidence type="ECO:0000256" key="1">
    <source>
        <dbReference type="SAM" id="MobiDB-lite"/>
    </source>
</evidence>